<accession>A0AAX4F133</accession>
<proteinExistence type="predicted"/>
<evidence type="ECO:0000313" key="4">
    <source>
        <dbReference type="Proteomes" id="UP001304423"/>
    </source>
</evidence>
<name>A0AAX4F133_9GAMM</name>
<keyword evidence="3" id="KW-1185">Reference proteome</keyword>
<dbReference type="Proteomes" id="UP001187868">
    <property type="component" value="Unassembled WGS sequence"/>
</dbReference>
<dbReference type="EMBL" id="CP136339">
    <property type="protein sequence ID" value="WOA52966.1"/>
    <property type="molecule type" value="Genomic_DNA"/>
</dbReference>
<gene>
    <name evidence="1" type="ORF">RUJ08_17410</name>
    <name evidence="2" type="ORF">RXA29_01610</name>
</gene>
<organism evidence="2 4">
    <name type="scientific">Dickeya solani</name>
    <dbReference type="NCBI Taxonomy" id="1089444"/>
    <lineage>
        <taxon>Bacteria</taxon>
        <taxon>Pseudomonadati</taxon>
        <taxon>Pseudomonadota</taxon>
        <taxon>Gammaproteobacteria</taxon>
        <taxon>Enterobacterales</taxon>
        <taxon>Pectobacteriaceae</taxon>
        <taxon>Dickeya</taxon>
    </lineage>
</organism>
<dbReference type="RefSeq" id="WP_257730094.1">
    <property type="nucleotide sequence ID" value="NZ_CP017454.1"/>
</dbReference>
<dbReference type="EMBL" id="JAWLLM010000018">
    <property type="protein sequence ID" value="MDV7043909.1"/>
    <property type="molecule type" value="Genomic_DNA"/>
</dbReference>
<evidence type="ECO:0000313" key="1">
    <source>
        <dbReference type="EMBL" id="MDV7043909.1"/>
    </source>
</evidence>
<reference evidence="1 3" key="1">
    <citation type="submission" date="2023-10" db="EMBL/GenBank/DDBJ databases">
        <title>Clonality and diversity in the soft rot Dickeya solani phytopathogen.</title>
        <authorList>
            <person name="Pedron J."/>
            <person name="Van Gijisegem F."/>
            <person name="Portier P."/>
            <person name="Taghouti G."/>
        </authorList>
    </citation>
    <scope>NUCLEOTIDE SEQUENCE [LARGE SCALE GENOMIC DNA]</scope>
    <source>
        <strain evidence="1 3">FVG2-MFV017-A9</strain>
    </source>
</reference>
<evidence type="ECO:0000313" key="2">
    <source>
        <dbReference type="EMBL" id="WOA52966.1"/>
    </source>
</evidence>
<reference evidence="2" key="2">
    <citation type="submission" date="2023-10" db="EMBL/GenBank/DDBJ databases">
        <title>Clonality and diversity in the soft rot Dickeya solani phytopathogen.</title>
        <authorList>
            <person name="Pedron J."/>
            <person name="Van Gijsegem F."/>
            <person name="Portier P."/>
            <person name="Taghouti G."/>
        </authorList>
    </citation>
    <scope>NUCLEOTIDE SEQUENCE</scope>
    <source>
        <strain evidence="2">CFBP5647</strain>
    </source>
</reference>
<dbReference type="GeneID" id="92755464"/>
<dbReference type="AlphaFoldDB" id="A0AAX4F133"/>
<evidence type="ECO:0000313" key="3">
    <source>
        <dbReference type="Proteomes" id="UP001187868"/>
    </source>
</evidence>
<protein>
    <submittedName>
        <fullName evidence="2">Uncharacterized protein</fullName>
    </submittedName>
</protein>
<sequence>MLQSRAQNEKTVLNVSGGLPMMSLRFAFFPVAEGEGWDKNEIYK</sequence>
<dbReference type="Proteomes" id="UP001304423">
    <property type="component" value="Chromosome"/>
</dbReference>